<evidence type="ECO:0000313" key="2">
    <source>
        <dbReference type="Proteomes" id="UP000800082"/>
    </source>
</evidence>
<dbReference type="Proteomes" id="UP000800082">
    <property type="component" value="Unassembled WGS sequence"/>
</dbReference>
<protein>
    <submittedName>
        <fullName evidence="1">Uncharacterized protein</fullName>
    </submittedName>
</protein>
<proteinExistence type="predicted"/>
<reference evidence="1" key="1">
    <citation type="journal article" date="2020" name="Stud. Mycol.">
        <title>101 Dothideomycetes genomes: a test case for predicting lifestyles and emergence of pathogens.</title>
        <authorList>
            <person name="Haridas S."/>
            <person name="Albert R."/>
            <person name="Binder M."/>
            <person name="Bloem J."/>
            <person name="Labutti K."/>
            <person name="Salamov A."/>
            <person name="Andreopoulos B."/>
            <person name="Baker S."/>
            <person name="Barry K."/>
            <person name="Bills G."/>
            <person name="Bluhm B."/>
            <person name="Cannon C."/>
            <person name="Castanera R."/>
            <person name="Culley D."/>
            <person name="Daum C."/>
            <person name="Ezra D."/>
            <person name="Gonzalez J."/>
            <person name="Henrissat B."/>
            <person name="Kuo A."/>
            <person name="Liang C."/>
            <person name="Lipzen A."/>
            <person name="Lutzoni F."/>
            <person name="Magnuson J."/>
            <person name="Mondo S."/>
            <person name="Nolan M."/>
            <person name="Ohm R."/>
            <person name="Pangilinan J."/>
            <person name="Park H.-J."/>
            <person name="Ramirez L."/>
            <person name="Alfaro M."/>
            <person name="Sun H."/>
            <person name="Tritt A."/>
            <person name="Yoshinaga Y."/>
            <person name="Zwiers L.-H."/>
            <person name="Turgeon B."/>
            <person name="Goodwin S."/>
            <person name="Spatafora J."/>
            <person name="Crous P."/>
            <person name="Grigoriev I."/>
        </authorList>
    </citation>
    <scope>NUCLEOTIDE SEQUENCE</scope>
    <source>
        <strain evidence="1">CBS 183.55</strain>
    </source>
</reference>
<name>A0A6A5RZ11_9PLEO</name>
<keyword evidence="2" id="KW-1185">Reference proteome</keyword>
<sequence>MYNYRTDEERFVSERRDAILAPDQYQYVASSAFEDLPIHIDTERDRSAPGARVRNGLPFDETLSPYFPNRKGYPSYQNAACGQSQTLIDQTSLPVQLSYASLEDAESGAASLHYQHAWYPQSTVPETQEECTFWVSHLMAAILDTSSCLENRTKGSFPKRWAPSSSGQRNSYYQLEAMELTCWKLFDCAVNLHRHGTAALAVHDDGALQDVTQLNQQLSFSQRVCAICDLLRSSKTRCDKLMKGEFLAMTVACPKGKLKDVETNGKNNKTRQELLEMGRETKRQRLEAHTQEQMAVAGWGMERKRQVDLNCDDDTYAEESAPRRKRQRKQ</sequence>
<dbReference type="RefSeq" id="XP_033450735.1">
    <property type="nucleotide sequence ID" value="XM_033590430.1"/>
</dbReference>
<dbReference type="EMBL" id="ML978963">
    <property type="protein sequence ID" value="KAF1930487.1"/>
    <property type="molecule type" value="Genomic_DNA"/>
</dbReference>
<dbReference type="GeneID" id="54348097"/>
<accession>A0A6A5RZ11</accession>
<dbReference type="OrthoDB" id="3687536at2759"/>
<dbReference type="AlphaFoldDB" id="A0A6A5RZ11"/>
<organism evidence="1 2">
    <name type="scientific">Didymella exigua CBS 183.55</name>
    <dbReference type="NCBI Taxonomy" id="1150837"/>
    <lineage>
        <taxon>Eukaryota</taxon>
        <taxon>Fungi</taxon>
        <taxon>Dikarya</taxon>
        <taxon>Ascomycota</taxon>
        <taxon>Pezizomycotina</taxon>
        <taxon>Dothideomycetes</taxon>
        <taxon>Pleosporomycetidae</taxon>
        <taxon>Pleosporales</taxon>
        <taxon>Pleosporineae</taxon>
        <taxon>Didymellaceae</taxon>
        <taxon>Didymella</taxon>
    </lineage>
</organism>
<evidence type="ECO:0000313" key="1">
    <source>
        <dbReference type="EMBL" id="KAF1930487.1"/>
    </source>
</evidence>
<gene>
    <name evidence="1" type="ORF">M421DRAFT_412733</name>
</gene>